<dbReference type="GO" id="GO:0006355">
    <property type="term" value="P:regulation of DNA-templated transcription"/>
    <property type="evidence" value="ECO:0007669"/>
    <property type="project" value="InterPro"/>
</dbReference>
<keyword evidence="1" id="KW-0863">Zinc-finger</keyword>
<organism evidence="5">
    <name type="scientific">Haptolina ericina</name>
    <dbReference type="NCBI Taxonomy" id="156174"/>
    <lineage>
        <taxon>Eukaryota</taxon>
        <taxon>Haptista</taxon>
        <taxon>Haptophyta</taxon>
        <taxon>Prymnesiophyceae</taxon>
        <taxon>Prymnesiales</taxon>
        <taxon>Prymnesiaceae</taxon>
        <taxon>Haptolina</taxon>
    </lineage>
</organism>
<name>A0A7S3FBJ5_9EUKA</name>
<keyword evidence="3" id="KW-0472">Membrane</keyword>
<keyword evidence="3" id="KW-0812">Transmembrane</keyword>
<evidence type="ECO:0000256" key="2">
    <source>
        <dbReference type="SAM" id="MobiDB-lite"/>
    </source>
</evidence>
<feature type="region of interest" description="Disordered" evidence="2">
    <location>
        <begin position="25"/>
        <end position="107"/>
    </location>
</feature>
<evidence type="ECO:0000256" key="3">
    <source>
        <dbReference type="SAM" id="Phobius"/>
    </source>
</evidence>
<keyword evidence="3" id="KW-1133">Transmembrane helix</keyword>
<dbReference type="SMART" id="SM00401">
    <property type="entry name" value="ZnF_GATA"/>
    <property type="match status" value="1"/>
</dbReference>
<dbReference type="InterPro" id="IPR000679">
    <property type="entry name" value="Znf_GATA"/>
</dbReference>
<dbReference type="PROSITE" id="PS50114">
    <property type="entry name" value="GATA_ZN_FINGER_2"/>
    <property type="match status" value="1"/>
</dbReference>
<feature type="transmembrane region" description="Helical" evidence="3">
    <location>
        <begin position="116"/>
        <end position="136"/>
    </location>
</feature>
<evidence type="ECO:0000256" key="1">
    <source>
        <dbReference type="PROSITE-ProRule" id="PRU00094"/>
    </source>
</evidence>
<feature type="compositionally biased region" description="Low complexity" evidence="2">
    <location>
        <begin position="35"/>
        <end position="55"/>
    </location>
</feature>
<protein>
    <recommendedName>
        <fullName evidence="4">GATA-type domain-containing protein</fullName>
    </recommendedName>
</protein>
<feature type="domain" description="GATA-type" evidence="4">
    <location>
        <begin position="4"/>
        <end position="48"/>
    </location>
</feature>
<dbReference type="SUPFAM" id="SSF57716">
    <property type="entry name" value="Glucocorticoid receptor-like (DNA-binding domain)"/>
    <property type="match status" value="1"/>
</dbReference>
<dbReference type="AlphaFoldDB" id="A0A7S3FBJ5"/>
<reference evidence="5" key="1">
    <citation type="submission" date="2021-01" db="EMBL/GenBank/DDBJ databases">
        <authorList>
            <person name="Corre E."/>
            <person name="Pelletier E."/>
            <person name="Niang G."/>
            <person name="Scheremetjew M."/>
            <person name="Finn R."/>
            <person name="Kale V."/>
            <person name="Holt S."/>
            <person name="Cochrane G."/>
            <person name="Meng A."/>
            <person name="Brown T."/>
            <person name="Cohen L."/>
        </authorList>
    </citation>
    <scope>NUCLEOTIDE SEQUENCE</scope>
    <source>
        <strain evidence="5">CCMP281</strain>
    </source>
</reference>
<proteinExistence type="predicted"/>
<dbReference type="InterPro" id="IPR013088">
    <property type="entry name" value="Znf_NHR/GATA"/>
</dbReference>
<evidence type="ECO:0000313" key="5">
    <source>
        <dbReference type="EMBL" id="CAE0134471.1"/>
    </source>
</evidence>
<dbReference type="GO" id="GO:0008270">
    <property type="term" value="F:zinc ion binding"/>
    <property type="evidence" value="ECO:0007669"/>
    <property type="project" value="UniProtKB-KW"/>
</dbReference>
<dbReference type="Gene3D" id="3.30.50.10">
    <property type="entry name" value="Erythroid Transcription Factor GATA-1, subunit A"/>
    <property type="match status" value="1"/>
</dbReference>
<evidence type="ECO:0000259" key="4">
    <source>
        <dbReference type="PROSITE" id="PS50114"/>
    </source>
</evidence>
<gene>
    <name evidence="5" type="ORF">HERI1096_LOCUS30212</name>
</gene>
<accession>A0A7S3FBJ5</accession>
<dbReference type="GO" id="GO:0043565">
    <property type="term" value="F:sequence-specific DNA binding"/>
    <property type="evidence" value="ECO:0007669"/>
    <property type="project" value="InterPro"/>
</dbReference>
<dbReference type="EMBL" id="HBHX01054804">
    <property type="protein sequence ID" value="CAE0134471.1"/>
    <property type="molecule type" value="Transcribed_RNA"/>
</dbReference>
<sequence length="137" mass="14279">MPVCVACGSTDSVKWRNERTLCNACGLAKSKGTTRDPTPTKTKGTPTKAKGTPTKSPSATTPGGSIASRRTRPAASPVRKRDVESATAPTTKEQLVVAAPAAEPTPPDVYQRARGVGLLVVPLLLIGAYFLGRLSVH</sequence>
<keyword evidence="1" id="KW-0479">Metal-binding</keyword>
<keyword evidence="1" id="KW-0862">Zinc</keyword>